<dbReference type="PANTHER" id="PTHR12815:SF18">
    <property type="entry name" value="SORTING AND ASSEMBLY MACHINERY COMPONENT 50 HOMOLOG"/>
    <property type="match status" value="1"/>
</dbReference>
<gene>
    <name evidence="4" type="ORF">A8C56_01920</name>
</gene>
<keyword evidence="2" id="KW-0812">Transmembrane</keyword>
<evidence type="ECO:0000313" key="4">
    <source>
        <dbReference type="EMBL" id="ANH79898.1"/>
    </source>
</evidence>
<dbReference type="Proteomes" id="UP000077667">
    <property type="component" value="Chromosome"/>
</dbReference>
<dbReference type="PANTHER" id="PTHR12815">
    <property type="entry name" value="SORTING AND ASSEMBLY MACHINERY SAMM50 PROTEIN FAMILY MEMBER"/>
    <property type="match status" value="1"/>
</dbReference>
<dbReference type="GO" id="GO:0019867">
    <property type="term" value="C:outer membrane"/>
    <property type="evidence" value="ECO:0007669"/>
    <property type="project" value="InterPro"/>
</dbReference>
<evidence type="ECO:0000256" key="1">
    <source>
        <dbReference type="ARBA" id="ARBA00022452"/>
    </source>
</evidence>
<feature type="domain" description="POTRA" evidence="3">
    <location>
        <begin position="169"/>
        <end position="218"/>
    </location>
</feature>
<dbReference type="Gene3D" id="2.40.160.50">
    <property type="entry name" value="membrane protein fhac: a member of the omp85/tpsb transporter family"/>
    <property type="match status" value="1"/>
</dbReference>
<dbReference type="AlphaFoldDB" id="A0A1A9HWW9"/>
<dbReference type="Pfam" id="PF07244">
    <property type="entry name" value="POTRA"/>
    <property type="match status" value="1"/>
</dbReference>
<proteinExistence type="predicted"/>
<evidence type="ECO:0000259" key="3">
    <source>
        <dbReference type="Pfam" id="PF07244"/>
    </source>
</evidence>
<evidence type="ECO:0000313" key="5">
    <source>
        <dbReference type="Proteomes" id="UP000077667"/>
    </source>
</evidence>
<keyword evidence="1" id="KW-1134">Transmembrane beta strand</keyword>
<dbReference type="InterPro" id="IPR010827">
    <property type="entry name" value="BamA/TamA_POTRA"/>
</dbReference>
<organism evidence="4 5">
    <name type="scientific">Niabella ginsenosidivorans</name>
    <dbReference type="NCBI Taxonomy" id="1176587"/>
    <lineage>
        <taxon>Bacteria</taxon>
        <taxon>Pseudomonadati</taxon>
        <taxon>Bacteroidota</taxon>
        <taxon>Chitinophagia</taxon>
        <taxon>Chitinophagales</taxon>
        <taxon>Chitinophagaceae</taxon>
        <taxon>Niabella</taxon>
    </lineage>
</organism>
<protein>
    <recommendedName>
        <fullName evidence="3">POTRA domain-containing protein</fullName>
    </recommendedName>
</protein>
<dbReference type="KEGG" id="nia:A8C56_01920"/>
<dbReference type="Gene3D" id="3.10.20.310">
    <property type="entry name" value="membrane protein fhac"/>
    <property type="match status" value="1"/>
</dbReference>
<evidence type="ECO:0000256" key="2">
    <source>
        <dbReference type="ARBA" id="ARBA00022692"/>
    </source>
</evidence>
<dbReference type="STRING" id="1176587.A8C56_01920"/>
<keyword evidence="5" id="KW-1185">Reference proteome</keyword>
<keyword evidence="1" id="KW-0472">Membrane</keyword>
<sequence length="594" mass="66748">MLFAFLWMSLCASSQNRYVLHIEPADRDTGFIRNELQLKTDFINQADCQQYVSQLLPALQTRGYVTASIDTVRFDTAAAYLKLFTGGIYKWESLTTSAESRKWLAQAGYSPEVFMNRPLDYQALGRLQLQLLDYFENHGYPFAKIFVDNLNIDGDKVSGRLQVQPGPLYRIDSIKITGNAKLSNDYLQNFLDLKNGSLYNKEKLQRISAELKKLNYIEETHDPQFYWGSTGGVVELFLEQRKSNQVNFIIGFLPNANTGNGQSNKLAITGEGLLNLKNALGGGETIGLLWQKLAASSQQLNVAFQQPYLFRSLFGLDFGLNMLKRDSSYLNFDYHIGAQYAFNTKQSAKLFFSQFSTIVNSIDKDVILQTRQLPAEADVRISNVGVEYLVNTTNYIFNPVSGLDIHFTGTAGIKKIKRNNQVLDLEDPDDPGFDFASLYDTVKLSSYQVRTTLGAANYFPLSKKGVSTLKTAIQAGYLGGGNLFRNELFQIGGYRLLRGFDEASQYLSQYAIGTLEYRYLIGENSNLNVFADGGWGRDGSRGVNQNYTYIGLGIGIAFETKVGIFNLAWAVGKRNDTELNLRQSKIHFGFVSYF</sequence>
<dbReference type="InterPro" id="IPR039910">
    <property type="entry name" value="D15-like"/>
</dbReference>
<name>A0A1A9HWW9_9BACT</name>
<reference evidence="4 5" key="1">
    <citation type="submission" date="2016-05" db="EMBL/GenBank/DDBJ databases">
        <title>Niabella ginsenosidivorans BS26 whole genome sequencing.</title>
        <authorList>
            <person name="Im W.T."/>
            <person name="Siddiqi M.Z."/>
        </authorList>
    </citation>
    <scope>NUCLEOTIDE SEQUENCE [LARGE SCALE GENOMIC DNA]</scope>
    <source>
        <strain evidence="4 5">BS26</strain>
    </source>
</reference>
<accession>A0A1A9HWW9</accession>
<dbReference type="EMBL" id="CP015772">
    <property type="protein sequence ID" value="ANH79898.1"/>
    <property type="molecule type" value="Genomic_DNA"/>
</dbReference>